<comment type="subcellular location">
    <subcellularLocation>
        <location evidence="1">Membrane</location>
        <topology evidence="1">Single-pass membrane protein</topology>
    </subcellularLocation>
</comment>
<name>A0A8X8WC83_SALSN</name>
<sequence length="622" mass="70588">MPIELVKWLLEQPLESFPDALRTAILEWVMIVLLFVDGLLAFFSNEFARLFGLRTPCLLCTRIDHVLVYRTASFYYNDSICDIHKRDVSSLGYCSVHQKLSDIRSMCQVCSVSFATEKDSDCDKYKTVADILNKDIDRIVDDERRTMLRRLKKDGGDVGGDDRSGPNSWCSCCGEPLTMRASKKFLRNLSTKSLAPAPSPRMSWMASRNDELRAMETLSPRMSWLTNRNDELRQIETPRSRYTELKFMSDVELDAAQNDADNQGKTLTNIDIRAAITPFLQDSKDLGEDPNRTPNYMRANKYFGAPFDPAQESPRWLSLSRSSKKLNFDKVDTLVEPLDISPLNEVDSDVLNRLKKQAHLDQDTLMAVYMELDKERSAAAVAANNAMAMITRIQQEKAAIQMEALQYQRMMEEQAEYDEEALELMRDMLFKKEDDVKALSSELDVYRMKYGPINKYGSDICEVDADDDFPEMKSHSSGFSERLSDCNSLDGGEQRECEDPSQGPMEGESSLDFEGERSYLLGLLTDLEKKMSSDRESSFAEMEAIKNDDQDKEGGQNKAVLTREVSMIKERLRVVEADSGFLKHAAKTIQIGEEGAKLLMEIAEHLRAIRQGTKPLTAKVDA</sequence>
<keyword evidence="8" id="KW-1185">Reference proteome</keyword>
<organism evidence="7">
    <name type="scientific">Salvia splendens</name>
    <name type="common">Scarlet sage</name>
    <dbReference type="NCBI Taxonomy" id="180675"/>
    <lineage>
        <taxon>Eukaryota</taxon>
        <taxon>Viridiplantae</taxon>
        <taxon>Streptophyta</taxon>
        <taxon>Embryophyta</taxon>
        <taxon>Tracheophyta</taxon>
        <taxon>Spermatophyta</taxon>
        <taxon>Magnoliopsida</taxon>
        <taxon>eudicotyledons</taxon>
        <taxon>Gunneridae</taxon>
        <taxon>Pentapetalae</taxon>
        <taxon>asterids</taxon>
        <taxon>lamiids</taxon>
        <taxon>Lamiales</taxon>
        <taxon>Lamiaceae</taxon>
        <taxon>Nepetoideae</taxon>
        <taxon>Mentheae</taxon>
        <taxon>Salviinae</taxon>
        <taxon>Salvia</taxon>
        <taxon>Salvia subgen. Calosphace</taxon>
        <taxon>core Calosphace</taxon>
    </lineage>
</organism>
<dbReference type="PANTHER" id="PTHR31448">
    <property type="entry name" value="MYOSIN-BINDING PROTEIN 2"/>
    <property type="match status" value="1"/>
</dbReference>
<dbReference type="InterPro" id="IPR039306">
    <property type="entry name" value="MYOB"/>
</dbReference>
<evidence type="ECO:0000313" key="8">
    <source>
        <dbReference type="Proteomes" id="UP000298416"/>
    </source>
</evidence>
<accession>A0A8X8WC83</accession>
<dbReference type="Pfam" id="PF04576">
    <property type="entry name" value="Zein-binding"/>
    <property type="match status" value="1"/>
</dbReference>
<dbReference type="GO" id="GO:0016020">
    <property type="term" value="C:membrane"/>
    <property type="evidence" value="ECO:0007669"/>
    <property type="project" value="UniProtKB-SubCell"/>
</dbReference>
<feature type="domain" description="GTD-binding" evidence="6">
    <location>
        <begin position="349"/>
        <end position="447"/>
    </location>
</feature>
<dbReference type="EMBL" id="PNBA02000019">
    <property type="protein sequence ID" value="KAG6391713.1"/>
    <property type="molecule type" value="Genomic_DNA"/>
</dbReference>
<evidence type="ECO:0000313" key="7">
    <source>
        <dbReference type="EMBL" id="KAG6391713.1"/>
    </source>
</evidence>
<evidence type="ECO:0000256" key="2">
    <source>
        <dbReference type="ARBA" id="ARBA00022692"/>
    </source>
</evidence>
<evidence type="ECO:0000256" key="4">
    <source>
        <dbReference type="ARBA" id="ARBA00023136"/>
    </source>
</evidence>
<dbReference type="PANTHER" id="PTHR31448:SF9">
    <property type="entry name" value="MYOSIN-BINDING PROTEIN 6-RELATED"/>
    <property type="match status" value="1"/>
</dbReference>
<dbReference type="InterPro" id="IPR007656">
    <property type="entry name" value="GTD-bd"/>
</dbReference>
<evidence type="ECO:0000256" key="1">
    <source>
        <dbReference type="ARBA" id="ARBA00004167"/>
    </source>
</evidence>
<dbReference type="PROSITE" id="PS51775">
    <property type="entry name" value="GTD_BINDING"/>
    <property type="match status" value="1"/>
</dbReference>
<keyword evidence="3" id="KW-1133">Transmembrane helix</keyword>
<evidence type="ECO:0000256" key="5">
    <source>
        <dbReference type="SAM" id="MobiDB-lite"/>
    </source>
</evidence>
<proteinExistence type="predicted"/>
<keyword evidence="2" id="KW-0812">Transmembrane</keyword>
<dbReference type="GO" id="GO:0080115">
    <property type="term" value="F:myosin XI tail binding"/>
    <property type="evidence" value="ECO:0007669"/>
    <property type="project" value="UniProtKB-ARBA"/>
</dbReference>
<evidence type="ECO:0000259" key="6">
    <source>
        <dbReference type="PROSITE" id="PS51775"/>
    </source>
</evidence>
<reference evidence="7" key="1">
    <citation type="submission" date="2018-01" db="EMBL/GenBank/DDBJ databases">
        <authorList>
            <person name="Mao J.F."/>
        </authorList>
    </citation>
    <scope>NUCLEOTIDE SEQUENCE</scope>
    <source>
        <strain evidence="7">Huo1</strain>
        <tissue evidence="7">Leaf</tissue>
    </source>
</reference>
<reference evidence="7" key="2">
    <citation type="submission" date="2020-08" db="EMBL/GenBank/DDBJ databases">
        <title>Plant Genome Project.</title>
        <authorList>
            <person name="Zhang R.-G."/>
        </authorList>
    </citation>
    <scope>NUCLEOTIDE SEQUENCE</scope>
    <source>
        <strain evidence="7">Huo1</strain>
        <tissue evidence="7">Leaf</tissue>
    </source>
</reference>
<keyword evidence="4" id="KW-0472">Membrane</keyword>
<gene>
    <name evidence="7" type="ORF">SASPL_149471</name>
</gene>
<comment type="caution">
    <text evidence="7">The sequence shown here is derived from an EMBL/GenBank/DDBJ whole genome shotgun (WGS) entry which is preliminary data.</text>
</comment>
<evidence type="ECO:0000256" key="3">
    <source>
        <dbReference type="ARBA" id="ARBA00022989"/>
    </source>
</evidence>
<dbReference type="AlphaFoldDB" id="A0A8X8WC83"/>
<dbReference type="Proteomes" id="UP000298416">
    <property type="component" value="Unassembled WGS sequence"/>
</dbReference>
<feature type="region of interest" description="Disordered" evidence="5">
    <location>
        <begin position="472"/>
        <end position="511"/>
    </location>
</feature>
<protein>
    <recommendedName>
        <fullName evidence="6">GTD-binding domain-containing protein</fullName>
    </recommendedName>
</protein>